<protein>
    <recommendedName>
        <fullName evidence="3">DDE-1 domain-containing protein</fullName>
    </recommendedName>
</protein>
<organism evidence="1 2">
    <name type="scientific">Petrolisthes cinctipes</name>
    <name type="common">Flat porcelain crab</name>
    <dbReference type="NCBI Taxonomy" id="88211"/>
    <lineage>
        <taxon>Eukaryota</taxon>
        <taxon>Metazoa</taxon>
        <taxon>Ecdysozoa</taxon>
        <taxon>Arthropoda</taxon>
        <taxon>Crustacea</taxon>
        <taxon>Multicrustacea</taxon>
        <taxon>Malacostraca</taxon>
        <taxon>Eumalacostraca</taxon>
        <taxon>Eucarida</taxon>
        <taxon>Decapoda</taxon>
        <taxon>Pleocyemata</taxon>
        <taxon>Anomura</taxon>
        <taxon>Galatheoidea</taxon>
        <taxon>Porcellanidae</taxon>
        <taxon>Petrolisthes</taxon>
    </lineage>
</organism>
<gene>
    <name evidence="1" type="ORF">Pcinc_009536</name>
</gene>
<accession>A0AAE1G771</accession>
<sequence>MAHAMDRDNNLTAPAFWKPYTINDAIANISHAWNNVPESALNGVRCNIWPDIMNDFKGFDAASDVKAIVKLGEEIRGDDGFQELQENDVVELLNSMDEPLTPEAVLEIAEMAKENDDDEEHTENPAEAKKEMTIPKLKNFMQNINGDIVCCHSG</sequence>
<name>A0AAE1G771_PETCI</name>
<dbReference type="AlphaFoldDB" id="A0AAE1G771"/>
<dbReference type="Proteomes" id="UP001286313">
    <property type="component" value="Unassembled WGS sequence"/>
</dbReference>
<proteinExistence type="predicted"/>
<dbReference type="EMBL" id="JAWQEG010000711">
    <property type="protein sequence ID" value="KAK3886292.1"/>
    <property type="molecule type" value="Genomic_DNA"/>
</dbReference>
<reference evidence="1" key="1">
    <citation type="submission" date="2023-10" db="EMBL/GenBank/DDBJ databases">
        <title>Genome assemblies of two species of porcelain crab, Petrolisthes cinctipes and Petrolisthes manimaculis (Anomura: Porcellanidae).</title>
        <authorList>
            <person name="Angst P."/>
        </authorList>
    </citation>
    <scope>NUCLEOTIDE SEQUENCE</scope>
    <source>
        <strain evidence="1">PB745_01</strain>
        <tissue evidence="1">Gill</tissue>
    </source>
</reference>
<evidence type="ECO:0000313" key="1">
    <source>
        <dbReference type="EMBL" id="KAK3886292.1"/>
    </source>
</evidence>
<keyword evidence="2" id="KW-1185">Reference proteome</keyword>
<evidence type="ECO:0008006" key="3">
    <source>
        <dbReference type="Google" id="ProtNLM"/>
    </source>
</evidence>
<evidence type="ECO:0000313" key="2">
    <source>
        <dbReference type="Proteomes" id="UP001286313"/>
    </source>
</evidence>
<comment type="caution">
    <text evidence="1">The sequence shown here is derived from an EMBL/GenBank/DDBJ whole genome shotgun (WGS) entry which is preliminary data.</text>
</comment>